<evidence type="ECO:0000256" key="5">
    <source>
        <dbReference type="ARBA" id="ARBA00011388"/>
    </source>
</evidence>
<evidence type="ECO:0000256" key="9">
    <source>
        <dbReference type="ARBA" id="ARBA00022596"/>
    </source>
</evidence>
<evidence type="ECO:0000256" key="20">
    <source>
        <dbReference type="ARBA" id="ARBA00029347"/>
    </source>
</evidence>
<accession>A0A9D3SCD6</accession>
<evidence type="ECO:0000256" key="6">
    <source>
        <dbReference type="ARBA" id="ARBA00019490"/>
    </source>
</evidence>
<keyword evidence="14" id="KW-0007">Acetylation</keyword>
<feature type="domain" description="Damage-control phosphatase ARMT1-like metal-binding" evidence="24">
    <location>
        <begin position="454"/>
        <end position="760"/>
    </location>
</feature>
<dbReference type="Pfam" id="PF01937">
    <property type="entry name" value="ARMT1-like_dom"/>
    <property type="match status" value="1"/>
</dbReference>
<evidence type="ECO:0000259" key="24">
    <source>
        <dbReference type="Pfam" id="PF01937"/>
    </source>
</evidence>
<dbReference type="SUPFAM" id="SSF53067">
    <property type="entry name" value="Actin-like ATPase domain"/>
    <property type="match status" value="2"/>
</dbReference>
<dbReference type="GO" id="GO:0005634">
    <property type="term" value="C:nucleus"/>
    <property type="evidence" value="ECO:0007669"/>
    <property type="project" value="TreeGrafter"/>
</dbReference>
<keyword evidence="10" id="KW-0479">Metal-binding</keyword>
<evidence type="ECO:0000256" key="23">
    <source>
        <dbReference type="SAM" id="MobiDB-lite"/>
    </source>
</evidence>
<dbReference type="FunFam" id="3.40.50.10880:FF:000001">
    <property type="entry name" value="Pantothenate kinase 4"/>
    <property type="match status" value="1"/>
</dbReference>
<evidence type="ECO:0000256" key="4">
    <source>
        <dbReference type="ARBA" id="ARBA00005538"/>
    </source>
</evidence>
<reference evidence="25 26" key="1">
    <citation type="submission" date="2021-06" db="EMBL/GenBank/DDBJ databases">
        <title>Chromosome-level genome assembly of the red-tail catfish (Hemibagrus wyckioides).</title>
        <authorList>
            <person name="Shao F."/>
        </authorList>
    </citation>
    <scope>NUCLEOTIDE SEQUENCE [LARGE SCALE GENOMIC DNA]</scope>
    <source>
        <strain evidence="25">EC202008001</strain>
        <tissue evidence="25">Blood</tissue>
    </source>
</reference>
<keyword evidence="9" id="KW-0533">Nickel</keyword>
<dbReference type="GO" id="GO:0015937">
    <property type="term" value="P:coenzyme A biosynthetic process"/>
    <property type="evidence" value="ECO:0007669"/>
    <property type="project" value="UniProtKB-KW"/>
</dbReference>
<keyword evidence="12" id="KW-0378">Hydrolase</keyword>
<comment type="catalytic activity">
    <reaction evidence="19">
        <text>(R)-4'-phosphopantetheine sulfonate + H2O = (R)-pantetheine sulfonate + phosphate</text>
        <dbReference type="Rhea" id="RHEA:68336"/>
        <dbReference type="ChEBI" id="CHEBI:15377"/>
        <dbReference type="ChEBI" id="CHEBI:43474"/>
        <dbReference type="ChEBI" id="CHEBI:177300"/>
        <dbReference type="ChEBI" id="CHEBI:177301"/>
    </reaction>
    <physiologicalReaction direction="left-to-right" evidence="19">
        <dbReference type="Rhea" id="RHEA:68337"/>
    </physiologicalReaction>
</comment>
<dbReference type="Pfam" id="PF15550">
    <property type="entry name" value="Draxin"/>
    <property type="match status" value="1"/>
</dbReference>
<dbReference type="Gene3D" id="1.10.285.20">
    <property type="entry name" value="Uncharacterised protein PF01937, DUF89, domain 2"/>
    <property type="match status" value="1"/>
</dbReference>
<dbReference type="InterPro" id="IPR002791">
    <property type="entry name" value="ARMT1-like_metal-bd"/>
</dbReference>
<dbReference type="InterPro" id="IPR036075">
    <property type="entry name" value="ARMT-1-like_metal-bd_sf"/>
</dbReference>
<evidence type="ECO:0000256" key="18">
    <source>
        <dbReference type="ARBA" id="ARBA00029312"/>
    </source>
</evidence>
<evidence type="ECO:0000256" key="12">
    <source>
        <dbReference type="ARBA" id="ARBA00022801"/>
    </source>
</evidence>
<comment type="catalytic activity">
    <reaction evidence="18">
        <text>(R)-4'-phosphopantetheine + H2O = (R)-pantetheine + phosphate</text>
        <dbReference type="Rhea" id="RHEA:68328"/>
        <dbReference type="ChEBI" id="CHEBI:15377"/>
        <dbReference type="ChEBI" id="CHEBI:16753"/>
        <dbReference type="ChEBI" id="CHEBI:43474"/>
        <dbReference type="ChEBI" id="CHEBI:61723"/>
    </reaction>
    <physiologicalReaction direction="left-to-right" evidence="18">
        <dbReference type="Rhea" id="RHEA:68329"/>
    </physiologicalReaction>
</comment>
<evidence type="ECO:0000256" key="8">
    <source>
        <dbReference type="ARBA" id="ARBA00022553"/>
    </source>
</evidence>
<dbReference type="GO" id="GO:0016055">
    <property type="term" value="P:Wnt signaling pathway"/>
    <property type="evidence" value="ECO:0007669"/>
    <property type="project" value="InterPro"/>
</dbReference>
<name>A0A9D3SCD6_9TELE</name>
<evidence type="ECO:0000256" key="21">
    <source>
        <dbReference type="ARBA" id="ARBA00032948"/>
    </source>
</evidence>
<dbReference type="InterPro" id="IPR035073">
    <property type="entry name" value="At2g17340_3_helix_bundle"/>
</dbReference>
<evidence type="ECO:0000256" key="15">
    <source>
        <dbReference type="ARBA" id="ARBA00022993"/>
    </source>
</evidence>
<dbReference type="AlphaFoldDB" id="A0A9D3SCD6"/>
<keyword evidence="15" id="KW-0173">Coenzyme A biosynthesis</keyword>
<proteinExistence type="inferred from homology"/>
<evidence type="ECO:0000256" key="13">
    <source>
        <dbReference type="ARBA" id="ARBA00022840"/>
    </source>
</evidence>
<dbReference type="Pfam" id="PF03630">
    <property type="entry name" value="Fumble"/>
    <property type="match status" value="1"/>
</dbReference>
<dbReference type="Gene3D" id="3.30.420.40">
    <property type="match status" value="1"/>
</dbReference>
<comment type="cofactor">
    <cofactor evidence="1">
        <name>Mn(2+)</name>
        <dbReference type="ChEBI" id="CHEBI:29035"/>
    </cofactor>
</comment>
<evidence type="ECO:0000256" key="17">
    <source>
        <dbReference type="ARBA" id="ARBA00023211"/>
    </source>
</evidence>
<dbReference type="GO" id="GO:0005524">
    <property type="term" value="F:ATP binding"/>
    <property type="evidence" value="ECO:0007669"/>
    <property type="project" value="UniProtKB-KW"/>
</dbReference>
<comment type="cofactor">
    <cofactor evidence="2">
        <name>Ni(2+)</name>
        <dbReference type="ChEBI" id="CHEBI:49786"/>
    </cofactor>
</comment>
<keyword evidence="7" id="KW-0963">Cytoplasm</keyword>
<evidence type="ECO:0000256" key="1">
    <source>
        <dbReference type="ARBA" id="ARBA00001936"/>
    </source>
</evidence>
<comment type="subcellular location">
    <subcellularLocation>
        <location evidence="3">Cytoplasm</location>
    </subcellularLocation>
</comment>
<keyword evidence="16" id="KW-0944">Nitration</keyword>
<keyword evidence="17" id="KW-0464">Manganese</keyword>
<dbReference type="InterPro" id="IPR043129">
    <property type="entry name" value="ATPase_NBD"/>
</dbReference>
<dbReference type="FunFam" id="3.30.420.40:FF:000067">
    <property type="entry name" value="Pantothenate kinase 4"/>
    <property type="match status" value="1"/>
</dbReference>
<evidence type="ECO:0000256" key="14">
    <source>
        <dbReference type="ARBA" id="ARBA00022990"/>
    </source>
</evidence>
<dbReference type="PANTHER" id="PTHR12280:SF20">
    <property type="entry name" value="4'-PHOSPHOPANTETHEINE PHOSPHATASE"/>
    <property type="match status" value="1"/>
</dbReference>
<dbReference type="OrthoDB" id="498611at2759"/>
<dbReference type="EMBL" id="JAHKSW010000021">
    <property type="protein sequence ID" value="KAG7318892.1"/>
    <property type="molecule type" value="Genomic_DNA"/>
</dbReference>
<keyword evidence="8" id="KW-0597">Phosphoprotein</keyword>
<evidence type="ECO:0000256" key="2">
    <source>
        <dbReference type="ARBA" id="ARBA00001967"/>
    </source>
</evidence>
<evidence type="ECO:0000256" key="10">
    <source>
        <dbReference type="ARBA" id="ARBA00022723"/>
    </source>
</evidence>
<dbReference type="InterPro" id="IPR004567">
    <property type="entry name" value="Type_II_PanK"/>
</dbReference>
<dbReference type="FunFam" id="1.20.1700.10:FF:000001">
    <property type="entry name" value="Pantothenate kinase 4"/>
    <property type="match status" value="1"/>
</dbReference>
<dbReference type="PANTHER" id="PTHR12280">
    <property type="entry name" value="PANTOTHENATE KINASE"/>
    <property type="match status" value="1"/>
</dbReference>
<feature type="region of interest" description="Disordered" evidence="23">
    <location>
        <begin position="998"/>
        <end position="1028"/>
    </location>
</feature>
<dbReference type="GO" id="GO:0016787">
    <property type="term" value="F:hydrolase activity"/>
    <property type="evidence" value="ECO:0007669"/>
    <property type="project" value="UniProtKB-KW"/>
</dbReference>
<feature type="compositionally biased region" description="Polar residues" evidence="23">
    <location>
        <begin position="1018"/>
        <end position="1027"/>
    </location>
</feature>
<evidence type="ECO:0000313" key="26">
    <source>
        <dbReference type="Proteomes" id="UP000824219"/>
    </source>
</evidence>
<evidence type="ECO:0000256" key="11">
    <source>
        <dbReference type="ARBA" id="ARBA00022741"/>
    </source>
</evidence>
<feature type="compositionally biased region" description="Basic residues" evidence="23">
    <location>
        <begin position="1008"/>
        <end position="1017"/>
    </location>
</feature>
<dbReference type="Gene3D" id="3.40.50.10880">
    <property type="entry name" value="Uncharacterised protein PF01937, DUF89, domain 3"/>
    <property type="match status" value="1"/>
</dbReference>
<dbReference type="Gene3D" id="3.30.420.510">
    <property type="match status" value="1"/>
</dbReference>
<dbReference type="GO" id="GO:0007411">
    <property type="term" value="P:axon guidance"/>
    <property type="evidence" value="ECO:0007669"/>
    <property type="project" value="InterPro"/>
</dbReference>
<comment type="function">
    <text evidence="22">Phosphatase which shows a preference for 4'-phosphopantetheine and its oxidatively damaged forms (sulfonate or S-sulfonate), providing strong indirect evidence that the phosphatase activity pre-empts damage in the coenzyme A (CoA) pathway. Hydrolyzing excess 4'-phosphopantetheine could constitute a directed overflow mechanism to prevent its oxidation to the S-sulfonate, sulfonate, or other forms. Hydrolyzing 4'-phosphopantetheine sulfonate or S-sulfonate would forestall their conversion to inactive forms of CoA and acyl carrier protein. May play a role in the physiological regulation of CoA intracellular levels.</text>
</comment>
<dbReference type="GO" id="GO:0005829">
    <property type="term" value="C:cytosol"/>
    <property type="evidence" value="ECO:0007669"/>
    <property type="project" value="TreeGrafter"/>
</dbReference>
<dbReference type="GO" id="GO:0004594">
    <property type="term" value="F:pantothenate kinase activity"/>
    <property type="evidence" value="ECO:0007669"/>
    <property type="project" value="TreeGrafter"/>
</dbReference>
<evidence type="ECO:0000256" key="7">
    <source>
        <dbReference type="ARBA" id="ARBA00022490"/>
    </source>
</evidence>
<comment type="subunit">
    <text evidence="5">Homodimer. Interacts with PKM.</text>
</comment>
<keyword evidence="26" id="KW-1185">Reference proteome</keyword>
<feature type="region of interest" description="Disordered" evidence="23">
    <location>
        <begin position="942"/>
        <end position="981"/>
    </location>
</feature>
<evidence type="ECO:0000256" key="16">
    <source>
        <dbReference type="ARBA" id="ARBA00023074"/>
    </source>
</evidence>
<gene>
    <name evidence="25" type="ORF">KOW79_017366</name>
</gene>
<dbReference type="SUPFAM" id="SSF111321">
    <property type="entry name" value="AF1104-like"/>
    <property type="match status" value="1"/>
</dbReference>
<sequence length="1109" mass="124542">MATDGGTDSGSHSMDKSITLPPDEIFRNLENAKRFAIDIGGSLTKLAYYSTVQHKVAKVRSFDHTAKTSIQNEADGDPLYEISVQEEITARLHFIKFENRYIETCLDFIKDHLVNTETKVIKATGGGAYKFKDLIEKKLKLKVDKEDEMSCLIKGCNFVLKNIPHEAFVYAKHADPEFRFQNTHPDIFPYLLVNIGSGVSIVKVESEDKFERIGGSSIGGGTFWGLGALLTKTKRFDELLQLASKGQHTSVDMLVKDIYGGASLSLGLPGYLIASSFGKSATTDKEFSKEDMAKSLLHMISNDIGQLACLYARLHNLTRVYFGGFFIRGHPVTMHTITYSINFFSKGEVQALFLRHEGYLGAIGAFLKGAEEDNPNQYSWGENYAGSSGLMSVSPDLNPMQRARSGTFDMLEMDRLERQLVNLPLLQDPSSYIPDTVDLTEDALAREYWLYCFEEALDGVVKRAVASQKDQPEATERAEKFRQKYRHKLQTLRHQPFAYGSLTVRSLLDTREHCLNEFNFPDPYSKIKQKENDMALKYYQKVVQSLEELSWEQKQFALVRGLLAGNVFDWGAKAVSDILETNPQFGFEQAKQQLQERPWLVDAYNQWIERLKGPPHKCALFFVDNSGVDIILGVFPFVRELLIRGTEVVLASNSSPALNDVTNSELQIVTERIAAMDPVIQAGVKEDRLTLVQSGSSSPCLDLSRLDKVLATVVRERGTDLVIIEGMGRAIHTNYYAMLNCESLKLAVIKNSWLAERLGGKIFSVVFKLKIEKIATFLRSFLKGARTFGLVELCVGALARSLVLRLFFIRLSLYEPRLLGLFFYSPLISVNGTRQEALAENPGRKKPEDDGVGLEGLSPVRLEIGPGDWDRERGIRHTRGPKQHQGGEFQRKGRKNGQVEGKKHGRKDKAHGQGFFHDTGFGSSMRDVDETYARLSNREAAALAEGPASRIPVATAMPEHPPTRAPTSTKPQAGQGKAQDEVFPTLDMALFDWTDYEDMRPEDSWPPNKKKDKRRSKNMSSGNTTVPTDDVEPCDHHLDCLPGSCCDLRHHECSPYNRGLNNKCYDDCMCKEGLRCYAKFHRKRRVTRKRGRCVEPDSANSEQGAFITI</sequence>
<dbReference type="GO" id="GO:0046872">
    <property type="term" value="F:metal ion binding"/>
    <property type="evidence" value="ECO:0007669"/>
    <property type="project" value="UniProtKB-KW"/>
</dbReference>
<feature type="region of interest" description="Disordered" evidence="23">
    <location>
        <begin position="868"/>
        <end position="924"/>
    </location>
</feature>
<dbReference type="Gene3D" id="1.20.1700.10">
    <property type="entry name" value="AF1104-like"/>
    <property type="match status" value="1"/>
</dbReference>
<dbReference type="NCBIfam" id="TIGR00555">
    <property type="entry name" value="panK_eukar"/>
    <property type="match status" value="1"/>
</dbReference>
<organism evidence="25 26">
    <name type="scientific">Hemibagrus wyckioides</name>
    <dbReference type="NCBI Taxonomy" id="337641"/>
    <lineage>
        <taxon>Eukaryota</taxon>
        <taxon>Metazoa</taxon>
        <taxon>Chordata</taxon>
        <taxon>Craniata</taxon>
        <taxon>Vertebrata</taxon>
        <taxon>Euteleostomi</taxon>
        <taxon>Actinopterygii</taxon>
        <taxon>Neopterygii</taxon>
        <taxon>Teleostei</taxon>
        <taxon>Ostariophysi</taxon>
        <taxon>Siluriformes</taxon>
        <taxon>Bagridae</taxon>
        <taxon>Hemibagrus</taxon>
    </lineage>
</organism>
<dbReference type="FunFam" id="3.30.420.510:FF:000002">
    <property type="entry name" value="Pantothenate kinase 4"/>
    <property type="match status" value="1"/>
</dbReference>
<feature type="region of interest" description="Disordered" evidence="23">
    <location>
        <begin position="835"/>
        <end position="855"/>
    </location>
</feature>
<evidence type="ECO:0000256" key="19">
    <source>
        <dbReference type="ARBA" id="ARBA00029319"/>
    </source>
</evidence>
<comment type="catalytic activity">
    <reaction evidence="20">
        <text>(R)-4'-phospho-S-sulfopantetheine + H2O = (R)-S-sulfopantetheine + phosphate</text>
        <dbReference type="Rhea" id="RHEA:68340"/>
        <dbReference type="ChEBI" id="CHEBI:15377"/>
        <dbReference type="ChEBI" id="CHEBI:43474"/>
        <dbReference type="ChEBI" id="CHEBI:177302"/>
        <dbReference type="ChEBI" id="CHEBI:177303"/>
    </reaction>
    <physiologicalReaction direction="left-to-right" evidence="20">
        <dbReference type="Rhea" id="RHEA:68341"/>
    </physiologicalReaction>
</comment>
<dbReference type="InterPro" id="IPR029094">
    <property type="entry name" value="Draxin"/>
</dbReference>
<protein>
    <recommendedName>
        <fullName evidence="6">4'-phosphopantetheine phosphatase</fullName>
    </recommendedName>
    <alternativeName>
        <fullName evidence="21">Inactive pantothenic acid kinase 4</fullName>
    </alternativeName>
</protein>
<comment type="caution">
    <text evidence="25">The sequence shown here is derived from an EMBL/GenBank/DDBJ whole genome shotgun (WGS) entry which is preliminary data.</text>
</comment>
<evidence type="ECO:0000256" key="22">
    <source>
        <dbReference type="ARBA" id="ARBA00046055"/>
    </source>
</evidence>
<comment type="similarity">
    <text evidence="4">In the N-terminal section; belongs to the type II pantothenate kinase family.</text>
</comment>
<keyword evidence="13" id="KW-0067">ATP-binding</keyword>
<dbReference type="GO" id="GO:0005576">
    <property type="term" value="C:extracellular region"/>
    <property type="evidence" value="ECO:0007669"/>
    <property type="project" value="InterPro"/>
</dbReference>
<dbReference type="CDD" id="cd24123">
    <property type="entry name" value="ASKHA_NBD_PanK-II_Pank4"/>
    <property type="match status" value="1"/>
</dbReference>
<keyword evidence="11" id="KW-0547">Nucleotide-binding</keyword>
<dbReference type="Proteomes" id="UP000824219">
    <property type="component" value="Linkage Group LG21"/>
</dbReference>
<evidence type="ECO:0000313" key="25">
    <source>
        <dbReference type="EMBL" id="KAG7318892.1"/>
    </source>
</evidence>
<evidence type="ECO:0000256" key="3">
    <source>
        <dbReference type="ARBA" id="ARBA00004496"/>
    </source>
</evidence>